<dbReference type="KEGG" id="cvn:111132083"/>
<comment type="function">
    <text evidence="12">Transposase-derived protein that may have nuclease activity. Does not have transposase activity.</text>
</comment>
<keyword evidence="6" id="KW-0963">Cytoplasm</keyword>
<keyword evidence="9" id="KW-0378">Hydrolase</keyword>
<keyword evidence="7" id="KW-0540">Nuclease</keyword>
<dbReference type="PANTHER" id="PTHR22930">
    <property type="match status" value="1"/>
</dbReference>
<evidence type="ECO:0000256" key="10">
    <source>
        <dbReference type="ARBA" id="ARBA00023242"/>
    </source>
</evidence>
<dbReference type="GeneID" id="111132083"/>
<name>A0A8B8E6Y5_CRAVI</name>
<evidence type="ECO:0000313" key="14">
    <source>
        <dbReference type="Proteomes" id="UP000694844"/>
    </source>
</evidence>
<evidence type="ECO:0000256" key="2">
    <source>
        <dbReference type="ARBA" id="ARBA00004123"/>
    </source>
</evidence>
<dbReference type="PANTHER" id="PTHR22930:SF250">
    <property type="entry name" value="NUCLEASE HARBI1-LIKE PROTEIN"/>
    <property type="match status" value="1"/>
</dbReference>
<evidence type="ECO:0000256" key="6">
    <source>
        <dbReference type="ARBA" id="ARBA00022490"/>
    </source>
</evidence>
<comment type="similarity">
    <text evidence="4">Belongs to the HARBI1 family.</text>
</comment>
<evidence type="ECO:0000256" key="5">
    <source>
        <dbReference type="ARBA" id="ARBA00015519"/>
    </source>
</evidence>
<keyword evidence="8" id="KW-0479">Metal-binding</keyword>
<evidence type="ECO:0000256" key="4">
    <source>
        <dbReference type="ARBA" id="ARBA00006958"/>
    </source>
</evidence>
<evidence type="ECO:0000256" key="11">
    <source>
        <dbReference type="ARBA" id="ARBA00030126"/>
    </source>
</evidence>
<evidence type="ECO:0000256" key="7">
    <source>
        <dbReference type="ARBA" id="ARBA00022722"/>
    </source>
</evidence>
<comment type="cofactor">
    <cofactor evidence="1">
        <name>a divalent metal cation</name>
        <dbReference type="ChEBI" id="CHEBI:60240"/>
    </cofactor>
</comment>
<evidence type="ECO:0000256" key="9">
    <source>
        <dbReference type="ARBA" id="ARBA00022801"/>
    </source>
</evidence>
<feature type="domain" description="DDE Tnp4" evidence="13">
    <location>
        <begin position="16"/>
        <end position="164"/>
    </location>
</feature>
<dbReference type="PRINTS" id="PR02086">
    <property type="entry name" value="PUTNUCHARBI1"/>
</dbReference>
<evidence type="ECO:0000256" key="8">
    <source>
        <dbReference type="ARBA" id="ARBA00022723"/>
    </source>
</evidence>
<dbReference type="OrthoDB" id="6093795at2759"/>
<dbReference type="RefSeq" id="XP_022335449.1">
    <property type="nucleotide sequence ID" value="XM_022479741.1"/>
</dbReference>
<dbReference type="InterPro" id="IPR045249">
    <property type="entry name" value="HARBI1-like"/>
</dbReference>
<dbReference type="GO" id="GO:0016787">
    <property type="term" value="F:hydrolase activity"/>
    <property type="evidence" value="ECO:0007669"/>
    <property type="project" value="UniProtKB-KW"/>
</dbReference>
<dbReference type="AlphaFoldDB" id="A0A8B8E6Y5"/>
<keyword evidence="14" id="KW-1185">Reference proteome</keyword>
<keyword evidence="10" id="KW-0539">Nucleus</keyword>
<evidence type="ECO:0000256" key="1">
    <source>
        <dbReference type="ARBA" id="ARBA00001968"/>
    </source>
</evidence>
<accession>A0A8B8E6Y5</accession>
<dbReference type="GO" id="GO:0004518">
    <property type="term" value="F:nuclease activity"/>
    <property type="evidence" value="ECO:0007669"/>
    <property type="project" value="UniProtKB-KW"/>
</dbReference>
<dbReference type="GO" id="GO:0046872">
    <property type="term" value="F:metal ion binding"/>
    <property type="evidence" value="ECO:0007669"/>
    <property type="project" value="UniProtKB-KW"/>
</dbReference>
<dbReference type="Pfam" id="PF13359">
    <property type="entry name" value="DDE_Tnp_4"/>
    <property type="match status" value="1"/>
</dbReference>
<evidence type="ECO:0000259" key="13">
    <source>
        <dbReference type="Pfam" id="PF13359"/>
    </source>
</evidence>
<dbReference type="InterPro" id="IPR026103">
    <property type="entry name" value="HARBI1_animal"/>
</dbReference>
<reference evidence="15" key="1">
    <citation type="submission" date="2025-08" db="UniProtKB">
        <authorList>
            <consortium name="RefSeq"/>
        </authorList>
    </citation>
    <scope>IDENTIFICATION</scope>
    <source>
        <tissue evidence="15">Whole sample</tissue>
    </source>
</reference>
<evidence type="ECO:0000256" key="12">
    <source>
        <dbReference type="ARBA" id="ARBA00045850"/>
    </source>
</evidence>
<evidence type="ECO:0000313" key="15">
    <source>
        <dbReference type="RefSeq" id="XP_022335449.1"/>
    </source>
</evidence>
<protein>
    <recommendedName>
        <fullName evidence="5">Putative nuclease HARBI1</fullName>
    </recommendedName>
    <alternativeName>
        <fullName evidence="11">Harbinger transposase-derived nuclease</fullName>
    </alternativeName>
</protein>
<dbReference type="GO" id="GO:0005737">
    <property type="term" value="C:cytoplasm"/>
    <property type="evidence" value="ECO:0007669"/>
    <property type="project" value="UniProtKB-SubCell"/>
</dbReference>
<organism evidence="14 15">
    <name type="scientific">Crassostrea virginica</name>
    <name type="common">Eastern oyster</name>
    <dbReference type="NCBI Taxonomy" id="6565"/>
    <lineage>
        <taxon>Eukaryota</taxon>
        <taxon>Metazoa</taxon>
        <taxon>Spiralia</taxon>
        <taxon>Lophotrochozoa</taxon>
        <taxon>Mollusca</taxon>
        <taxon>Bivalvia</taxon>
        <taxon>Autobranchia</taxon>
        <taxon>Pteriomorphia</taxon>
        <taxon>Ostreida</taxon>
        <taxon>Ostreoidea</taxon>
        <taxon>Ostreidae</taxon>
        <taxon>Crassostrea</taxon>
    </lineage>
</organism>
<gene>
    <name evidence="15" type="primary">LOC111132083</name>
</gene>
<comment type="subcellular location">
    <subcellularLocation>
        <location evidence="3">Cytoplasm</location>
    </subcellularLocation>
    <subcellularLocation>
        <location evidence="2">Nucleus</location>
    </subcellularLocation>
</comment>
<dbReference type="Proteomes" id="UP000694844">
    <property type="component" value="Chromosome 5"/>
</dbReference>
<dbReference type="GO" id="GO:0005634">
    <property type="term" value="C:nucleus"/>
    <property type="evidence" value="ECO:0007669"/>
    <property type="project" value="UniProtKB-SubCell"/>
</dbReference>
<evidence type="ECO:0000256" key="3">
    <source>
        <dbReference type="ARBA" id="ARBA00004496"/>
    </source>
</evidence>
<sequence length="208" mass="23626">MFFLHFTGFPNVLGCIDGTFIKIKAPSENEPEYVNRKGFHSLNVQMICDGNFRITNCVAKWPGSVHDSRIYRESSISHAFENGQYKGILLGDSGYPCKPHLMTPFPTPSTPSELNYNKSHAKTRVIIEQTFGILKKRFSCLHSGLRTTPEKACDITLACATLHNIGIDRSDILDFDDDYVNDYGDVQVNIEDQWDGKNVRNYICRSFF</sequence>
<dbReference type="InterPro" id="IPR027806">
    <property type="entry name" value="HARBI1_dom"/>
</dbReference>
<proteinExistence type="inferred from homology"/>